<evidence type="ECO:0000256" key="7">
    <source>
        <dbReference type="ARBA" id="ARBA00022723"/>
    </source>
</evidence>
<dbReference type="SUPFAM" id="SSF53335">
    <property type="entry name" value="S-adenosyl-L-methionine-dependent methyltransferases"/>
    <property type="match status" value="1"/>
</dbReference>
<evidence type="ECO:0000256" key="4">
    <source>
        <dbReference type="ARBA" id="ARBA00022603"/>
    </source>
</evidence>
<dbReference type="SUPFAM" id="SSF57667">
    <property type="entry name" value="beta-beta-alpha zinc fingers"/>
    <property type="match status" value="1"/>
</dbReference>
<evidence type="ECO:0000256" key="2">
    <source>
        <dbReference type="ARBA" id="ARBA00011925"/>
    </source>
</evidence>
<sequence length="524" mass="60018">MAKLECDIYNDMSDDDSGDDWDENGEDDYNILCLFCTETINGFSTALHHIETLHQFNLCNFVKRHVHDTYTYIKLINFIRHKEILPEQLSILGVEAWDKEEYMHPTMEDDPWLMYDIEDLINIRDMSEERIAKQIHLNSSNGNVTLPEVQYEDMKKTIRSLTSQLKESETMCFLVKQQMEEMSEKAQKLILGCDSNGKEKSVPVSAHNPNVDEGYFNTYSHFAIHHEMLTDKIRTESYRDALLTNSNRFHNCVMLDVGCGTGILSMFAAKSGCRKVISVDQSDVIYHAMDIVRENNLSDIITLKKGRLEDISIEEEKVDAIISEWMGYFLLFEGMLDTVIYARDHYLAPGGAILPNRCTISIVGSGDTKRYIDLVDYWTNVYGFRMSCMKAEVVREPSIEICNVDDLITSTAEIQAFDLYNVTTDCVNFSSPFTLNVKKTGSLTAIVGYFDIFFDLENPVHFSTGPHSTPTHWKQTVFSLSEPISITEGEVLTGTLVCRRHVQDIRGLIVTIHIKNFNQIYYLN</sequence>
<evidence type="ECO:0000259" key="15">
    <source>
        <dbReference type="Pfam" id="PF22528"/>
    </source>
</evidence>
<dbReference type="GO" id="GO:0005829">
    <property type="term" value="C:cytosol"/>
    <property type="evidence" value="ECO:0007669"/>
    <property type="project" value="UniProtKB-SubCell"/>
</dbReference>
<evidence type="ECO:0000259" key="14">
    <source>
        <dbReference type="Pfam" id="PF21137"/>
    </source>
</evidence>
<dbReference type="InterPro" id="IPR029063">
    <property type="entry name" value="SAM-dependent_MTases_sf"/>
</dbReference>
<evidence type="ECO:0000256" key="1">
    <source>
        <dbReference type="ARBA" id="ARBA00004514"/>
    </source>
</evidence>
<dbReference type="Proteomes" id="UP000515204">
    <property type="component" value="Unplaced"/>
</dbReference>
<evidence type="ECO:0000313" key="17">
    <source>
        <dbReference type="RefSeq" id="XP_014469098.1"/>
    </source>
</evidence>
<dbReference type="InterPro" id="IPR041698">
    <property type="entry name" value="Methyltransf_25"/>
</dbReference>
<dbReference type="Gene3D" id="2.70.160.11">
    <property type="entry name" value="Hnrnp arginine n-methyltransferase1"/>
    <property type="match status" value="1"/>
</dbReference>
<keyword evidence="8" id="KW-0863">Zinc-finger</keyword>
<feature type="domain" description="Protein arginine N-methyltransferase 3-like C2H2 zinc finger" evidence="14">
    <location>
        <begin position="61"/>
        <end position="105"/>
    </location>
</feature>
<evidence type="ECO:0000256" key="11">
    <source>
        <dbReference type="ARBA" id="ARBA00049303"/>
    </source>
</evidence>
<dbReference type="GO" id="GO:0042054">
    <property type="term" value="F:histone methyltransferase activity"/>
    <property type="evidence" value="ECO:0007669"/>
    <property type="project" value="TreeGrafter"/>
</dbReference>
<dbReference type="InterPro" id="IPR036236">
    <property type="entry name" value="Znf_C2H2_sf"/>
</dbReference>
<dbReference type="PANTHER" id="PTHR11006:SF53">
    <property type="entry name" value="PROTEIN ARGININE N-METHYLTRANSFERASE 3"/>
    <property type="match status" value="1"/>
</dbReference>
<dbReference type="PANTHER" id="PTHR11006">
    <property type="entry name" value="PROTEIN ARGININE N-METHYLTRANSFERASE"/>
    <property type="match status" value="1"/>
</dbReference>
<keyword evidence="4 12" id="KW-0489">Methyltransferase</keyword>
<dbReference type="Pfam" id="PF21137">
    <property type="entry name" value="ANM3_C2H2_Zf"/>
    <property type="match status" value="1"/>
</dbReference>
<keyword evidence="5 12" id="KW-0808">Transferase</keyword>
<comment type="catalytic activity">
    <reaction evidence="11">
        <text>L-arginyl-[protein] + S-adenosyl-L-methionine = N(omega)-methyl-L-arginyl-[protein] + S-adenosyl-L-homocysteine + H(+)</text>
        <dbReference type="Rhea" id="RHEA:48100"/>
        <dbReference type="Rhea" id="RHEA-COMP:10532"/>
        <dbReference type="Rhea" id="RHEA-COMP:11990"/>
        <dbReference type="ChEBI" id="CHEBI:15378"/>
        <dbReference type="ChEBI" id="CHEBI:29965"/>
        <dbReference type="ChEBI" id="CHEBI:57856"/>
        <dbReference type="ChEBI" id="CHEBI:59789"/>
        <dbReference type="ChEBI" id="CHEBI:65280"/>
    </reaction>
    <physiologicalReaction direction="left-to-right" evidence="11">
        <dbReference type="Rhea" id="RHEA:48101"/>
    </physiologicalReaction>
</comment>
<accession>A0A6P3WSJ9</accession>
<reference evidence="17" key="1">
    <citation type="submission" date="2025-08" db="UniProtKB">
        <authorList>
            <consortium name="RefSeq"/>
        </authorList>
    </citation>
    <scope>IDENTIFICATION</scope>
</reference>
<dbReference type="Pfam" id="PF13649">
    <property type="entry name" value="Methyltransf_25"/>
    <property type="match status" value="1"/>
</dbReference>
<comment type="catalytic activity">
    <reaction evidence="10">
        <text>L-arginyl-[protein] + 2 S-adenosyl-L-methionine = N(omega),N(omega)-dimethyl-L-arginyl-[protein] + 2 S-adenosyl-L-homocysteine + 2 H(+)</text>
        <dbReference type="Rhea" id="RHEA:48096"/>
        <dbReference type="Rhea" id="RHEA-COMP:10532"/>
        <dbReference type="Rhea" id="RHEA-COMP:11991"/>
        <dbReference type="ChEBI" id="CHEBI:15378"/>
        <dbReference type="ChEBI" id="CHEBI:29965"/>
        <dbReference type="ChEBI" id="CHEBI:57856"/>
        <dbReference type="ChEBI" id="CHEBI:59789"/>
        <dbReference type="ChEBI" id="CHEBI:61897"/>
        <dbReference type="EC" id="2.1.1.319"/>
    </reaction>
    <physiologicalReaction direction="left-to-right" evidence="10">
        <dbReference type="Rhea" id="RHEA:48097"/>
    </physiologicalReaction>
</comment>
<name>A0A6P3WSJ9_DINQU</name>
<feature type="domain" description="Protein arginine N-methyltransferase" evidence="15">
    <location>
        <begin position="369"/>
        <end position="512"/>
    </location>
</feature>
<feature type="domain" description="Methyltransferase" evidence="13">
    <location>
        <begin position="255"/>
        <end position="351"/>
    </location>
</feature>
<dbReference type="PROSITE" id="PS51678">
    <property type="entry name" value="SAM_MT_PRMT"/>
    <property type="match status" value="1"/>
</dbReference>
<evidence type="ECO:0000256" key="8">
    <source>
        <dbReference type="ARBA" id="ARBA00022771"/>
    </source>
</evidence>
<dbReference type="RefSeq" id="XP_014469098.1">
    <property type="nucleotide sequence ID" value="XM_014613612.1"/>
</dbReference>
<evidence type="ECO:0000256" key="12">
    <source>
        <dbReference type="PROSITE-ProRule" id="PRU01015"/>
    </source>
</evidence>
<keyword evidence="9" id="KW-0862">Zinc</keyword>
<organism evidence="16 17">
    <name type="scientific">Dinoponera quadriceps</name>
    <name type="common">South American ant</name>
    <dbReference type="NCBI Taxonomy" id="609295"/>
    <lineage>
        <taxon>Eukaryota</taxon>
        <taxon>Metazoa</taxon>
        <taxon>Ecdysozoa</taxon>
        <taxon>Arthropoda</taxon>
        <taxon>Hexapoda</taxon>
        <taxon>Insecta</taxon>
        <taxon>Pterygota</taxon>
        <taxon>Neoptera</taxon>
        <taxon>Endopterygota</taxon>
        <taxon>Hymenoptera</taxon>
        <taxon>Apocrita</taxon>
        <taxon>Aculeata</taxon>
        <taxon>Formicoidea</taxon>
        <taxon>Formicidae</taxon>
        <taxon>Ponerinae</taxon>
        <taxon>Ponerini</taxon>
        <taxon>Dinoponera</taxon>
    </lineage>
</organism>
<gene>
    <name evidence="17" type="primary">LOC106741503</name>
</gene>
<dbReference type="OrthoDB" id="7848332at2759"/>
<comment type="subcellular location">
    <subcellularLocation>
        <location evidence="1">Cytoplasm</location>
        <location evidence="1">Cytosol</location>
    </subcellularLocation>
</comment>
<evidence type="ECO:0000256" key="9">
    <source>
        <dbReference type="ARBA" id="ARBA00022833"/>
    </source>
</evidence>
<keyword evidence="16" id="KW-1185">Reference proteome</keyword>
<evidence type="ECO:0000256" key="3">
    <source>
        <dbReference type="ARBA" id="ARBA00022490"/>
    </source>
</evidence>
<keyword evidence="7" id="KW-0479">Metal-binding</keyword>
<evidence type="ECO:0000256" key="6">
    <source>
        <dbReference type="ARBA" id="ARBA00022691"/>
    </source>
</evidence>
<dbReference type="FunFam" id="3.40.50.150:FF:000003">
    <property type="entry name" value="Blast:Protein arginine N-methyltransferase 1"/>
    <property type="match status" value="1"/>
</dbReference>
<dbReference type="InterPro" id="IPR055135">
    <property type="entry name" value="PRMT_dom"/>
</dbReference>
<dbReference type="EC" id="2.1.1.319" evidence="2"/>
<keyword evidence="6 12" id="KW-0949">S-adenosyl-L-methionine</keyword>
<keyword evidence="3" id="KW-0963">Cytoplasm</keyword>
<protein>
    <recommendedName>
        <fullName evidence="2">type I protein arginine methyltransferase</fullName>
        <ecNumber evidence="2">2.1.1.319</ecNumber>
    </recommendedName>
</protein>
<dbReference type="KEGG" id="dqu:106741503"/>
<dbReference type="Gene3D" id="3.40.50.150">
    <property type="entry name" value="Vaccinia Virus protein VP39"/>
    <property type="match status" value="1"/>
</dbReference>
<dbReference type="GO" id="GO:0035242">
    <property type="term" value="F:protein-arginine omega-N asymmetric methyltransferase activity"/>
    <property type="evidence" value="ECO:0007669"/>
    <property type="project" value="UniProtKB-EC"/>
</dbReference>
<dbReference type="InterPro" id="IPR049482">
    <property type="entry name" value="ANM3-like_C2H2_Zf"/>
</dbReference>
<dbReference type="AlphaFoldDB" id="A0A6P3WSJ9"/>
<dbReference type="GO" id="GO:0008270">
    <property type="term" value="F:zinc ion binding"/>
    <property type="evidence" value="ECO:0007669"/>
    <property type="project" value="UniProtKB-KW"/>
</dbReference>
<dbReference type="GO" id="GO:0032259">
    <property type="term" value="P:methylation"/>
    <property type="evidence" value="ECO:0007669"/>
    <property type="project" value="UniProtKB-KW"/>
</dbReference>
<dbReference type="GO" id="GO:0005634">
    <property type="term" value="C:nucleus"/>
    <property type="evidence" value="ECO:0007669"/>
    <property type="project" value="TreeGrafter"/>
</dbReference>
<evidence type="ECO:0000259" key="13">
    <source>
        <dbReference type="Pfam" id="PF13649"/>
    </source>
</evidence>
<evidence type="ECO:0000256" key="10">
    <source>
        <dbReference type="ARBA" id="ARBA00047384"/>
    </source>
</evidence>
<dbReference type="InterPro" id="IPR025799">
    <property type="entry name" value="Arg_MeTrfase"/>
</dbReference>
<dbReference type="CDD" id="cd02440">
    <property type="entry name" value="AdoMet_MTases"/>
    <property type="match status" value="1"/>
</dbReference>
<dbReference type="Pfam" id="PF22528">
    <property type="entry name" value="PRMT_C"/>
    <property type="match status" value="1"/>
</dbReference>
<proteinExistence type="predicted"/>
<dbReference type="GeneID" id="106741503"/>
<evidence type="ECO:0000256" key="5">
    <source>
        <dbReference type="ARBA" id="ARBA00022679"/>
    </source>
</evidence>
<dbReference type="CTD" id="419"/>
<evidence type="ECO:0000313" key="16">
    <source>
        <dbReference type="Proteomes" id="UP000515204"/>
    </source>
</evidence>